<dbReference type="AlphaFoldDB" id="A0A0F6B702"/>
<protein>
    <submittedName>
        <fullName evidence="1">Uncharacterized protein</fullName>
    </submittedName>
</protein>
<keyword evidence="2" id="KW-1185">Reference proteome</keyword>
<evidence type="ECO:0000313" key="1">
    <source>
        <dbReference type="EMBL" id="ACY90299.1"/>
    </source>
</evidence>
<accession>A0A0F6B702</accession>
<reference evidence="1 2" key="1">
    <citation type="journal article" date="2010" name="J. Bacteriol.">
        <title>Short-term signatures of evolutionary change in the Salmonella enterica serovar typhimurium 14028 genome.</title>
        <authorList>
            <person name="Jarvik T."/>
            <person name="Smillie C."/>
            <person name="Groisman E.A."/>
            <person name="Ochman H."/>
        </authorList>
    </citation>
    <scope>NUCLEOTIDE SEQUENCE [LARGE SCALE GENOMIC DNA]</scope>
    <source>
        <strain evidence="2">14028s / SGSC 2262</strain>
    </source>
</reference>
<proteinExistence type="predicted"/>
<evidence type="ECO:0000313" key="2">
    <source>
        <dbReference type="Proteomes" id="UP000002695"/>
    </source>
</evidence>
<dbReference type="Proteomes" id="UP000002695">
    <property type="component" value="Chromosome"/>
</dbReference>
<dbReference type="EMBL" id="CP001363">
    <property type="protein sequence ID" value="ACY90299.1"/>
    <property type="molecule type" value="Genomic_DNA"/>
</dbReference>
<sequence length="36" mass="4152">MALCLSGLFSPGRGLFFESHHNHHIPLFPFTSRRLQ</sequence>
<dbReference type="HOGENOM" id="CLU_3358371_0_0_6"/>
<dbReference type="KEGG" id="seo:STM14_3897"/>
<gene>
    <name evidence="1" type="ordered locus">STM14_3897</name>
</gene>
<name>A0A0F6B702_SALT1</name>
<organism evidence="1 2">
    <name type="scientific">Salmonella typhimurium (strain 14028s / SGSC 2262)</name>
    <dbReference type="NCBI Taxonomy" id="588858"/>
    <lineage>
        <taxon>Bacteria</taxon>
        <taxon>Pseudomonadati</taxon>
        <taxon>Pseudomonadota</taxon>
        <taxon>Gammaproteobacteria</taxon>
        <taxon>Enterobacterales</taxon>
        <taxon>Enterobacteriaceae</taxon>
        <taxon>Salmonella</taxon>
    </lineage>
</organism>